<protein>
    <submittedName>
        <fullName evidence="9">FMN-dependent oxidoreductase (Nitrilotriacetate monooxygenase family)</fullName>
    </submittedName>
</protein>
<sequence>MGKELILGAFEEFTPNFIANTWHHPRGDTSGFATLGFWQDLARRLDEAGFDFLFLAEAIGYPMDDAGDVPEAVIREAVQFPVHDPLALVAGLVSAAPRIGFVATASTTAQQPLLNARTFTTLDHLTDGRVGWNIVTSDNQQALVRLLGRRDVTPHDERYRRAAEFVDLNLRLWQEAWEDGAVRADKAARVFADPAKVHRITHEGEYFSFDGYFPATPSPQRTPTLFQAGTSAAGTAFAARYAECVFTQDREPARLAATVARLRARAAEAGRPADSIKVVNGASFVIAPTREEAARRRAELDATPTREATAALFLGWSGVDLTALDPRAGLDDVSTEVGHTMLSLWRNADGTSPTVGEVLDSLPSTFGGVRFTGTAESVADDVQALVEQTDVDGFLVENWYGGYEGYREFVEDLAPVLRARGLLPARPRSGTLRQMLTGEDSLPGWHPGAARPVVPVP</sequence>
<evidence type="ECO:0000256" key="3">
    <source>
        <dbReference type="ARBA" id="ARBA00023002"/>
    </source>
</evidence>
<keyword evidence="3" id="KW-0560">Oxidoreductase</keyword>
<feature type="binding site" evidence="6">
    <location>
        <position position="231"/>
    </location>
    <ligand>
        <name>FMN</name>
        <dbReference type="ChEBI" id="CHEBI:58210"/>
    </ligand>
</feature>
<evidence type="ECO:0000313" key="10">
    <source>
        <dbReference type="Proteomes" id="UP000521922"/>
    </source>
</evidence>
<dbReference type="PANTHER" id="PTHR30011">
    <property type="entry name" value="ALKANESULFONATE MONOOXYGENASE-RELATED"/>
    <property type="match status" value="1"/>
</dbReference>
<dbReference type="NCBIfam" id="TIGR03860">
    <property type="entry name" value="FMN_nitrolo"/>
    <property type="match status" value="1"/>
</dbReference>
<feature type="binding site" evidence="6">
    <location>
        <position position="104"/>
    </location>
    <ligand>
        <name>FMN</name>
        <dbReference type="ChEBI" id="CHEBI:58210"/>
    </ligand>
</feature>
<reference evidence="9 10" key="1">
    <citation type="submission" date="2020-07" db="EMBL/GenBank/DDBJ databases">
        <title>Sequencing the genomes of 1000 actinobacteria strains.</title>
        <authorList>
            <person name="Klenk H.-P."/>
        </authorList>
    </citation>
    <scope>NUCLEOTIDE SEQUENCE [LARGE SCALE GENOMIC DNA]</scope>
    <source>
        <strain evidence="9 10">DSM 7487</strain>
    </source>
</reference>
<gene>
    <name evidence="9" type="ORF">BJ968_003169</name>
</gene>
<dbReference type="PANTHER" id="PTHR30011:SF16">
    <property type="entry name" value="C2H2 FINGER DOMAIN TRANSCRIPTION FACTOR (EUROFUNG)-RELATED"/>
    <property type="match status" value="1"/>
</dbReference>
<evidence type="ECO:0000256" key="7">
    <source>
        <dbReference type="SAM" id="MobiDB-lite"/>
    </source>
</evidence>
<dbReference type="SUPFAM" id="SSF51679">
    <property type="entry name" value="Bacterial luciferase-like"/>
    <property type="match status" value="1"/>
</dbReference>
<keyword evidence="1 6" id="KW-0285">Flavoprotein</keyword>
<dbReference type="AlphaFoldDB" id="A0A7Y9DN18"/>
<dbReference type="GO" id="GO:0016705">
    <property type="term" value="F:oxidoreductase activity, acting on paired donors, with incorporation or reduction of molecular oxygen"/>
    <property type="evidence" value="ECO:0007669"/>
    <property type="project" value="InterPro"/>
</dbReference>
<dbReference type="EMBL" id="JACCBB010000001">
    <property type="protein sequence ID" value="NYD23629.1"/>
    <property type="molecule type" value="Genomic_DNA"/>
</dbReference>
<feature type="domain" description="Luciferase-like" evidence="8">
    <location>
        <begin position="29"/>
        <end position="300"/>
    </location>
</feature>
<dbReference type="GO" id="GO:0004497">
    <property type="term" value="F:monooxygenase activity"/>
    <property type="evidence" value="ECO:0007669"/>
    <property type="project" value="UniProtKB-KW"/>
</dbReference>
<keyword evidence="4 9" id="KW-0503">Monooxygenase</keyword>
<dbReference type="PIRSF" id="PIRSF000337">
    <property type="entry name" value="NTA_MOA"/>
    <property type="match status" value="1"/>
</dbReference>
<keyword evidence="10" id="KW-1185">Reference proteome</keyword>
<dbReference type="RefSeq" id="WP_179753494.1">
    <property type="nucleotide sequence ID" value="NZ_BAAAGN010000016.1"/>
</dbReference>
<dbReference type="InterPro" id="IPR036661">
    <property type="entry name" value="Luciferase-like_sf"/>
</dbReference>
<dbReference type="Proteomes" id="UP000521922">
    <property type="component" value="Unassembled WGS sequence"/>
</dbReference>
<keyword evidence="2 6" id="KW-0288">FMN</keyword>
<feature type="binding site" evidence="6">
    <location>
        <position position="155"/>
    </location>
    <ligand>
        <name>FMN</name>
        <dbReference type="ChEBI" id="CHEBI:58210"/>
    </ligand>
</feature>
<evidence type="ECO:0000256" key="1">
    <source>
        <dbReference type="ARBA" id="ARBA00022630"/>
    </source>
</evidence>
<dbReference type="InterPro" id="IPR016215">
    <property type="entry name" value="NTA_MOA"/>
</dbReference>
<comment type="caution">
    <text evidence="9">The sequence shown here is derived from an EMBL/GenBank/DDBJ whole genome shotgun (WGS) entry which is preliminary data.</text>
</comment>
<feature type="region of interest" description="Disordered" evidence="7">
    <location>
        <begin position="438"/>
        <end position="457"/>
    </location>
</feature>
<dbReference type="Pfam" id="PF00296">
    <property type="entry name" value="Bac_luciferase"/>
    <property type="match status" value="1"/>
</dbReference>
<organism evidence="9 10">
    <name type="scientific">Kineococcus aurantiacus</name>
    <dbReference type="NCBI Taxonomy" id="37633"/>
    <lineage>
        <taxon>Bacteria</taxon>
        <taxon>Bacillati</taxon>
        <taxon>Actinomycetota</taxon>
        <taxon>Actinomycetes</taxon>
        <taxon>Kineosporiales</taxon>
        <taxon>Kineosporiaceae</taxon>
        <taxon>Kineococcus</taxon>
    </lineage>
</organism>
<evidence type="ECO:0000313" key="9">
    <source>
        <dbReference type="EMBL" id="NYD23629.1"/>
    </source>
</evidence>
<comment type="similarity">
    <text evidence="5">Belongs to the NtaA/SnaA/DszA monooxygenase family.</text>
</comment>
<proteinExistence type="inferred from homology"/>
<evidence type="ECO:0000259" key="8">
    <source>
        <dbReference type="Pfam" id="PF00296"/>
    </source>
</evidence>
<evidence type="ECO:0000256" key="6">
    <source>
        <dbReference type="PIRSR" id="PIRSR000337-1"/>
    </source>
</evidence>
<dbReference type="InterPro" id="IPR011251">
    <property type="entry name" value="Luciferase-like_dom"/>
</dbReference>
<accession>A0A7Y9DN18</accession>
<dbReference type="InterPro" id="IPR051260">
    <property type="entry name" value="Diverse_substr_monoxygenases"/>
</dbReference>
<name>A0A7Y9DN18_9ACTN</name>
<feature type="binding site" evidence="6">
    <location>
        <position position="159"/>
    </location>
    <ligand>
        <name>FMN</name>
        <dbReference type="ChEBI" id="CHEBI:58210"/>
    </ligand>
</feature>
<evidence type="ECO:0000256" key="5">
    <source>
        <dbReference type="ARBA" id="ARBA00033748"/>
    </source>
</evidence>
<dbReference type="Gene3D" id="3.20.20.30">
    <property type="entry name" value="Luciferase-like domain"/>
    <property type="match status" value="1"/>
</dbReference>
<evidence type="ECO:0000256" key="2">
    <source>
        <dbReference type="ARBA" id="ARBA00022643"/>
    </source>
</evidence>
<evidence type="ECO:0000256" key="4">
    <source>
        <dbReference type="ARBA" id="ARBA00023033"/>
    </source>
</evidence>